<accession>A0ABY7F4S9</accession>
<protein>
    <submittedName>
        <fullName evidence="2">Uncharacterized protein</fullName>
    </submittedName>
</protein>
<sequence>MEKTAQCNAAEAVREIFAIPPTDHATAAVIILVKNASLVLRVGPAQQMETGPGHMAQQPHTSFTEHHTETGNTLYEEISFGSHDSNTVQENVQQETGQKGNVESQHVELSMVENTAEYAIIELGGNGLLSKQ</sequence>
<name>A0ABY7F4S9_MYAAR</name>
<organism evidence="2 3">
    <name type="scientific">Mya arenaria</name>
    <name type="common">Soft-shell clam</name>
    <dbReference type="NCBI Taxonomy" id="6604"/>
    <lineage>
        <taxon>Eukaryota</taxon>
        <taxon>Metazoa</taxon>
        <taxon>Spiralia</taxon>
        <taxon>Lophotrochozoa</taxon>
        <taxon>Mollusca</taxon>
        <taxon>Bivalvia</taxon>
        <taxon>Autobranchia</taxon>
        <taxon>Heteroconchia</taxon>
        <taxon>Euheterodonta</taxon>
        <taxon>Imparidentia</taxon>
        <taxon>Neoheterodontei</taxon>
        <taxon>Myida</taxon>
        <taxon>Myoidea</taxon>
        <taxon>Myidae</taxon>
        <taxon>Mya</taxon>
    </lineage>
</organism>
<keyword evidence="3" id="KW-1185">Reference proteome</keyword>
<evidence type="ECO:0000256" key="1">
    <source>
        <dbReference type="SAM" id="MobiDB-lite"/>
    </source>
</evidence>
<dbReference type="EMBL" id="CP111021">
    <property type="protein sequence ID" value="WAR16780.1"/>
    <property type="molecule type" value="Genomic_DNA"/>
</dbReference>
<feature type="region of interest" description="Disordered" evidence="1">
    <location>
        <begin position="49"/>
        <end position="68"/>
    </location>
</feature>
<dbReference type="Proteomes" id="UP001164746">
    <property type="component" value="Chromosome 10"/>
</dbReference>
<gene>
    <name evidence="2" type="ORF">MAR_031374</name>
</gene>
<evidence type="ECO:0000313" key="3">
    <source>
        <dbReference type="Proteomes" id="UP001164746"/>
    </source>
</evidence>
<reference evidence="2" key="1">
    <citation type="submission" date="2022-11" db="EMBL/GenBank/DDBJ databases">
        <title>Centuries of genome instability and evolution in soft-shell clam transmissible cancer (bioRxiv).</title>
        <authorList>
            <person name="Hart S.F.M."/>
            <person name="Yonemitsu M.A."/>
            <person name="Giersch R.M."/>
            <person name="Beal B.F."/>
            <person name="Arriagada G."/>
            <person name="Davis B.W."/>
            <person name="Ostrander E.A."/>
            <person name="Goff S.P."/>
            <person name="Metzger M.J."/>
        </authorList>
    </citation>
    <scope>NUCLEOTIDE SEQUENCE</scope>
    <source>
        <strain evidence="2">MELC-2E11</strain>
        <tissue evidence="2">Siphon/mantle</tissue>
    </source>
</reference>
<proteinExistence type="predicted"/>
<evidence type="ECO:0000313" key="2">
    <source>
        <dbReference type="EMBL" id="WAR16780.1"/>
    </source>
</evidence>